<dbReference type="GO" id="GO:0008168">
    <property type="term" value="F:methyltransferase activity"/>
    <property type="evidence" value="ECO:0007669"/>
    <property type="project" value="UniProtKB-KW"/>
</dbReference>
<dbReference type="InterPro" id="IPR029063">
    <property type="entry name" value="SAM-dependent_MTases_sf"/>
</dbReference>
<dbReference type="SUPFAM" id="SSF53335">
    <property type="entry name" value="S-adenosyl-L-methionine-dependent methyltransferases"/>
    <property type="match status" value="1"/>
</dbReference>
<dbReference type="Gene3D" id="3.40.50.150">
    <property type="entry name" value="Vaccinia Virus protein VP39"/>
    <property type="match status" value="1"/>
</dbReference>
<proteinExistence type="predicted"/>
<comment type="caution">
    <text evidence="1">The sequence shown here is derived from an EMBL/GenBank/DDBJ whole genome shotgun (WGS) entry which is preliminary data.</text>
</comment>
<sequence>MLEDLNHWERDPDLREPANWRARAQVLDALERKLDLAPQGAVGLIARAQSLRDALEHASTALYEQLREAVRSGQGARLRAYADDPAPEGDHYDALDELLAGVLRLPAPGDAIAALAPELVAYQPTPARHAFDLLRRVPLAPDDLLVDVGAGLGHLPLLVAACTPARALGVEIEPAYVASAQACADDLRLDRAAFVRADAREVEWPPATVYYLYTPFTGAVLRQALDALAVQARHRPIRVCTLGPCTATVAAEPWLDGDGAARSDRIAVFLSR</sequence>
<dbReference type="RefSeq" id="WP_115857342.1">
    <property type="nucleotide sequence ID" value="NZ_QTSU01000001.1"/>
</dbReference>
<dbReference type="CDD" id="cd02440">
    <property type="entry name" value="AdoMet_MTases"/>
    <property type="match status" value="1"/>
</dbReference>
<organism evidence="1 2">
    <name type="scientific">Lysobacter silvisoli</name>
    <dbReference type="NCBI Taxonomy" id="2293254"/>
    <lineage>
        <taxon>Bacteria</taxon>
        <taxon>Pseudomonadati</taxon>
        <taxon>Pseudomonadota</taxon>
        <taxon>Gammaproteobacteria</taxon>
        <taxon>Lysobacterales</taxon>
        <taxon>Lysobacteraceae</taxon>
        <taxon>Lysobacter</taxon>
    </lineage>
</organism>
<protein>
    <submittedName>
        <fullName evidence="1">Class I SAM-dependent methyltransferase</fullName>
    </submittedName>
</protein>
<keyword evidence="1" id="KW-0489">Methyltransferase</keyword>
<name>A0A371K1U5_9GAMM</name>
<dbReference type="OrthoDB" id="5495550at2"/>
<dbReference type="AlphaFoldDB" id="A0A371K1U5"/>
<dbReference type="EMBL" id="QTSU01000001">
    <property type="protein sequence ID" value="RDZ27899.1"/>
    <property type="molecule type" value="Genomic_DNA"/>
</dbReference>
<evidence type="ECO:0000313" key="2">
    <source>
        <dbReference type="Proteomes" id="UP000264492"/>
    </source>
</evidence>
<keyword evidence="1" id="KW-0808">Transferase</keyword>
<keyword evidence="2" id="KW-1185">Reference proteome</keyword>
<dbReference type="GO" id="GO:0032259">
    <property type="term" value="P:methylation"/>
    <property type="evidence" value="ECO:0007669"/>
    <property type="project" value="UniProtKB-KW"/>
</dbReference>
<accession>A0A371K1U5</accession>
<reference evidence="1 2" key="1">
    <citation type="submission" date="2018-08" db="EMBL/GenBank/DDBJ databases">
        <title>Lysobacter sp. zong2l5, whole genome shotgun sequence.</title>
        <authorList>
            <person name="Zhang X."/>
            <person name="Feng G."/>
            <person name="Zhu H."/>
        </authorList>
    </citation>
    <scope>NUCLEOTIDE SEQUENCE [LARGE SCALE GENOMIC DNA]</scope>
    <source>
        <strain evidence="2">zong2l5</strain>
    </source>
</reference>
<dbReference type="Proteomes" id="UP000264492">
    <property type="component" value="Unassembled WGS sequence"/>
</dbReference>
<gene>
    <name evidence="1" type="ORF">DX914_01675</name>
</gene>
<evidence type="ECO:0000313" key="1">
    <source>
        <dbReference type="EMBL" id="RDZ27899.1"/>
    </source>
</evidence>